<dbReference type="PATRIC" id="fig|585057.6.peg.1069"/>
<accession>A0A0H3MFZ0</accession>
<dbReference type="HOGENOM" id="CLU_3327292_0_0_6"/>
<protein>
    <submittedName>
        <fullName evidence="1">Uncharacterized protein</fullName>
    </submittedName>
</protein>
<evidence type="ECO:0000313" key="2">
    <source>
        <dbReference type="Proteomes" id="UP000000749"/>
    </source>
</evidence>
<name>A0A0H3MFZ0_ECO7I</name>
<dbReference type="KEGG" id="ect:ECIAI39_1020"/>
<evidence type="ECO:0000313" key="1">
    <source>
        <dbReference type="EMBL" id="CAR17157.1"/>
    </source>
</evidence>
<proteinExistence type="predicted"/>
<organism evidence="1 2">
    <name type="scientific">Escherichia coli O7:K1 (strain IAI39 / ExPEC)</name>
    <dbReference type="NCBI Taxonomy" id="585057"/>
    <lineage>
        <taxon>Bacteria</taxon>
        <taxon>Pseudomonadati</taxon>
        <taxon>Pseudomonadota</taxon>
        <taxon>Gammaproteobacteria</taxon>
        <taxon>Enterobacterales</taxon>
        <taxon>Enterobacteriaceae</taxon>
        <taxon>Escherichia</taxon>
    </lineage>
</organism>
<dbReference type="AlphaFoldDB" id="A0A0H3MFZ0"/>
<gene>
    <name evidence="1" type="ordered locus">ECIAI39_1020</name>
</gene>
<reference evidence="2" key="1">
    <citation type="journal article" date="2009" name="PLoS Genet.">
        <title>Organised genome dynamics in the Escherichia coli species results in highly diverse adaptive paths.</title>
        <authorList>
            <person name="Touchon M."/>
            <person name="Hoede C."/>
            <person name="Tenaillon O."/>
            <person name="Barbe V."/>
            <person name="Baeriswyl S."/>
            <person name="Bidet P."/>
            <person name="Bingen E."/>
            <person name="Bonacorsi S."/>
            <person name="Bouchier C."/>
            <person name="Bouvet O."/>
            <person name="Calteau A."/>
            <person name="Chiapello H."/>
            <person name="Clermont O."/>
            <person name="Cruveiller S."/>
            <person name="Danchin A."/>
            <person name="Diard M."/>
            <person name="Dossat C."/>
            <person name="Karoui M.E."/>
            <person name="Frapy E."/>
            <person name="Garry L."/>
            <person name="Ghigo J.M."/>
            <person name="Gilles A.M."/>
            <person name="Johnson J."/>
            <person name="Le Bouguenec C."/>
            <person name="Lescat M."/>
            <person name="Mangenot S."/>
            <person name="Martinez-Jehanne V."/>
            <person name="Matic I."/>
            <person name="Nassif X."/>
            <person name="Oztas S."/>
            <person name="Petit M.A."/>
            <person name="Pichon C."/>
            <person name="Rouy Z."/>
            <person name="Ruf C.S."/>
            <person name="Schneider D."/>
            <person name="Tourret J."/>
            <person name="Vacherie B."/>
            <person name="Vallenet D."/>
            <person name="Medigue C."/>
            <person name="Rocha E.P.C."/>
            <person name="Denamur E."/>
        </authorList>
    </citation>
    <scope>NUCLEOTIDE SEQUENCE [LARGE SCALE GENOMIC DNA]</scope>
    <source>
        <strain evidence="2">IAI39 / ExPEC</strain>
    </source>
</reference>
<dbReference type="STRING" id="585057.ECIAI39_1020"/>
<dbReference type="Proteomes" id="UP000000749">
    <property type="component" value="Chromosome"/>
</dbReference>
<sequence length="38" mass="4368">MRNFDKPEVYRLISDEACAGLIITDTDAHVYQQLNDIV</sequence>
<dbReference type="EMBL" id="CU928164">
    <property type="protein sequence ID" value="CAR17157.1"/>
    <property type="molecule type" value="Genomic_DNA"/>
</dbReference>